<dbReference type="InterPro" id="IPR043136">
    <property type="entry name" value="B30.2/SPRY_sf"/>
</dbReference>
<dbReference type="SMART" id="SM00449">
    <property type="entry name" value="SPRY"/>
    <property type="match status" value="1"/>
</dbReference>
<name>A0A7D9GY83_DEKBR</name>
<evidence type="ECO:0000313" key="5">
    <source>
        <dbReference type="Proteomes" id="UP000478008"/>
    </source>
</evidence>
<feature type="transmembrane region" description="Helical" evidence="2">
    <location>
        <begin position="20"/>
        <end position="37"/>
    </location>
</feature>
<dbReference type="Gene3D" id="2.60.120.920">
    <property type="match status" value="1"/>
</dbReference>
<evidence type="ECO:0000256" key="2">
    <source>
        <dbReference type="SAM" id="Phobius"/>
    </source>
</evidence>
<dbReference type="Pfam" id="PF00622">
    <property type="entry name" value="SPRY"/>
    <property type="match status" value="1"/>
</dbReference>
<dbReference type="InterPro" id="IPR050618">
    <property type="entry name" value="Ubq-SigPath_Reg"/>
</dbReference>
<proteinExistence type="predicted"/>
<dbReference type="Proteomes" id="UP000478008">
    <property type="component" value="Unassembled WGS sequence"/>
</dbReference>
<feature type="transmembrane region" description="Helical" evidence="2">
    <location>
        <begin position="49"/>
        <end position="66"/>
    </location>
</feature>
<dbReference type="PROSITE" id="PS50188">
    <property type="entry name" value="B302_SPRY"/>
    <property type="match status" value="1"/>
</dbReference>
<protein>
    <submittedName>
        <fullName evidence="4">DEBR0S1_29646g1_1</fullName>
    </submittedName>
</protein>
<feature type="transmembrane region" description="Helical" evidence="2">
    <location>
        <begin position="144"/>
        <end position="173"/>
    </location>
</feature>
<dbReference type="EMBL" id="CABFWN010000001">
    <property type="protein sequence ID" value="VUG16943.1"/>
    <property type="molecule type" value="Genomic_DNA"/>
</dbReference>
<dbReference type="InterPro" id="IPR001870">
    <property type="entry name" value="B30.2/SPRY"/>
</dbReference>
<keyword evidence="2" id="KW-0812">Transmembrane</keyword>
<feature type="domain" description="B30.2/SPRY" evidence="3">
    <location>
        <begin position="225"/>
        <end position="422"/>
    </location>
</feature>
<feature type="compositionally biased region" description="Polar residues" evidence="1">
    <location>
        <begin position="562"/>
        <end position="571"/>
    </location>
</feature>
<sequence>MNEPLASVCYHHVPQQSSFFYYTCLVFFVIFLFLVSNKPSSAINIHFHRVNWIAFGAYGCLKILLYCVRMTSSFIKCTLTSVIFLLAKVDGTFLNKYVSSEINQDVQSSYSSRYDAMTQGIHNNDDIRPLKVGQNDTPSDDETVFFFVMFGIGAGFSMLIFIASCTVVLRFLFSRGRLILTNDTPGSLDDAALDEELDARVLQELSPNDQELYFQSKDFVKLNPPLTCDLTLSQSLTIQEKGVQAWEFKPNVACMEQIKVTNKTEINFMQDQQELSVQTNFPIPSENDVYYFETKLYDYPNNEESCSVSIGISTFPYPYFRLPGRQKWSICYDSTGSRRFCDPCPLSIKNGLVAFPKLQRGDVVGCGIRTHSRTIFWTRNGKRLSETKIGGHIRMPKHFKLYPTIGAIGKCKFQVNIGQMGYVFIEANVKRWGFGPLEGSETPPPLYTKFNKDVLLESSDLDPIDLNLRNGDFPPNFHETIATPAQFTDADLDDEDDITLRTIQEDRLGFFKKRLGKGIISRKTSSVSTSTSDLPPVHPPHYNDVLEQEQNEAVSITNQVVRQEGASVSRSMTEHLDTSENETSNF</sequence>
<dbReference type="SUPFAM" id="SSF49899">
    <property type="entry name" value="Concanavalin A-like lectins/glucanases"/>
    <property type="match status" value="1"/>
</dbReference>
<keyword evidence="2" id="KW-0472">Membrane</keyword>
<dbReference type="InterPro" id="IPR013320">
    <property type="entry name" value="ConA-like_dom_sf"/>
</dbReference>
<gene>
    <name evidence="4" type="ORF">DEBR0S1_29646G</name>
</gene>
<dbReference type="AlphaFoldDB" id="A0A7D9GY83"/>
<organism evidence="4 5">
    <name type="scientific">Dekkera bruxellensis</name>
    <name type="common">Brettanomyces custersii</name>
    <dbReference type="NCBI Taxonomy" id="5007"/>
    <lineage>
        <taxon>Eukaryota</taxon>
        <taxon>Fungi</taxon>
        <taxon>Dikarya</taxon>
        <taxon>Ascomycota</taxon>
        <taxon>Saccharomycotina</taxon>
        <taxon>Pichiomycetes</taxon>
        <taxon>Pichiales</taxon>
        <taxon>Pichiaceae</taxon>
        <taxon>Brettanomyces</taxon>
    </lineage>
</organism>
<reference evidence="4 5" key="1">
    <citation type="submission" date="2019-07" db="EMBL/GenBank/DDBJ databases">
        <authorList>
            <person name="Friedrich A."/>
            <person name="Schacherer J."/>
        </authorList>
    </citation>
    <scope>NUCLEOTIDE SEQUENCE [LARGE SCALE GENOMIC DNA]</scope>
</reference>
<dbReference type="InterPro" id="IPR003877">
    <property type="entry name" value="SPRY_dom"/>
</dbReference>
<keyword evidence="5" id="KW-1185">Reference proteome</keyword>
<keyword evidence="2" id="KW-1133">Transmembrane helix</keyword>
<accession>A0A7D9GY83</accession>
<evidence type="ECO:0000313" key="4">
    <source>
        <dbReference type="EMBL" id="VUG16943.1"/>
    </source>
</evidence>
<feature type="region of interest" description="Disordered" evidence="1">
    <location>
        <begin position="562"/>
        <end position="586"/>
    </location>
</feature>
<evidence type="ECO:0000259" key="3">
    <source>
        <dbReference type="PROSITE" id="PS50188"/>
    </source>
</evidence>
<evidence type="ECO:0000256" key="1">
    <source>
        <dbReference type="SAM" id="MobiDB-lite"/>
    </source>
</evidence>
<dbReference type="PANTHER" id="PTHR12864">
    <property type="entry name" value="RAN BINDING PROTEIN 9-RELATED"/>
    <property type="match status" value="1"/>
</dbReference>